<evidence type="ECO:0000313" key="2">
    <source>
        <dbReference type="EMBL" id="OWF55823.1"/>
    </source>
</evidence>
<keyword evidence="1" id="KW-0812">Transmembrane</keyword>
<sequence>MKDKERVPAIKDTDLSDQSHLYTLPAMLRLFTVIVCVALALGAPNRHCEDVLARAGLTTKYNETIAHAVHSMTVDALKLFNPRATANNRVPTVNQDLNQSQKVLPYAPHTETGSGFSTMTMNIIDGILSQIGHSNDGLGPNWSPIERVAHVFHMWDLWHKIYTTTWQDIQTDIPSQATCDCVLDVDNNGVKAAVQWVADHYESGTPITLLNRPIPKLTDAQSWGVWRDRLLHYYTPAALKDAAIYLYCETQHM</sequence>
<gene>
    <name evidence="2" type="ORF">KP79_PYT10865</name>
</gene>
<feature type="transmembrane region" description="Helical" evidence="1">
    <location>
        <begin position="21"/>
        <end position="43"/>
    </location>
</feature>
<keyword evidence="1" id="KW-1133">Transmembrane helix</keyword>
<dbReference type="Proteomes" id="UP000242188">
    <property type="component" value="Unassembled WGS sequence"/>
</dbReference>
<dbReference type="AlphaFoldDB" id="A0A210R415"/>
<keyword evidence="1" id="KW-0472">Membrane</keyword>
<accession>A0A210R415</accession>
<proteinExistence type="predicted"/>
<dbReference type="EMBL" id="NEDP02000462">
    <property type="protein sequence ID" value="OWF55823.1"/>
    <property type="molecule type" value="Genomic_DNA"/>
</dbReference>
<protein>
    <submittedName>
        <fullName evidence="2">Uncharacterized protein</fullName>
    </submittedName>
</protein>
<evidence type="ECO:0000313" key="3">
    <source>
        <dbReference type="Proteomes" id="UP000242188"/>
    </source>
</evidence>
<evidence type="ECO:0000256" key="1">
    <source>
        <dbReference type="SAM" id="Phobius"/>
    </source>
</evidence>
<keyword evidence="3" id="KW-1185">Reference proteome</keyword>
<name>A0A210R415_MIZYE</name>
<reference evidence="2 3" key="1">
    <citation type="journal article" date="2017" name="Nat. Ecol. Evol.">
        <title>Scallop genome provides insights into evolution of bilaterian karyotype and development.</title>
        <authorList>
            <person name="Wang S."/>
            <person name="Zhang J."/>
            <person name="Jiao W."/>
            <person name="Li J."/>
            <person name="Xun X."/>
            <person name="Sun Y."/>
            <person name="Guo X."/>
            <person name="Huan P."/>
            <person name="Dong B."/>
            <person name="Zhang L."/>
            <person name="Hu X."/>
            <person name="Sun X."/>
            <person name="Wang J."/>
            <person name="Zhao C."/>
            <person name="Wang Y."/>
            <person name="Wang D."/>
            <person name="Huang X."/>
            <person name="Wang R."/>
            <person name="Lv J."/>
            <person name="Li Y."/>
            <person name="Zhang Z."/>
            <person name="Liu B."/>
            <person name="Lu W."/>
            <person name="Hui Y."/>
            <person name="Liang J."/>
            <person name="Zhou Z."/>
            <person name="Hou R."/>
            <person name="Li X."/>
            <person name="Liu Y."/>
            <person name="Li H."/>
            <person name="Ning X."/>
            <person name="Lin Y."/>
            <person name="Zhao L."/>
            <person name="Xing Q."/>
            <person name="Dou J."/>
            <person name="Li Y."/>
            <person name="Mao J."/>
            <person name="Guo H."/>
            <person name="Dou H."/>
            <person name="Li T."/>
            <person name="Mu C."/>
            <person name="Jiang W."/>
            <person name="Fu Q."/>
            <person name="Fu X."/>
            <person name="Miao Y."/>
            <person name="Liu J."/>
            <person name="Yu Q."/>
            <person name="Li R."/>
            <person name="Liao H."/>
            <person name="Li X."/>
            <person name="Kong Y."/>
            <person name="Jiang Z."/>
            <person name="Chourrout D."/>
            <person name="Li R."/>
            <person name="Bao Z."/>
        </authorList>
    </citation>
    <scope>NUCLEOTIDE SEQUENCE [LARGE SCALE GENOMIC DNA]</scope>
    <source>
        <strain evidence="2 3">PY_sf001</strain>
    </source>
</reference>
<organism evidence="2 3">
    <name type="scientific">Mizuhopecten yessoensis</name>
    <name type="common">Japanese scallop</name>
    <name type="synonym">Patinopecten yessoensis</name>
    <dbReference type="NCBI Taxonomy" id="6573"/>
    <lineage>
        <taxon>Eukaryota</taxon>
        <taxon>Metazoa</taxon>
        <taxon>Spiralia</taxon>
        <taxon>Lophotrochozoa</taxon>
        <taxon>Mollusca</taxon>
        <taxon>Bivalvia</taxon>
        <taxon>Autobranchia</taxon>
        <taxon>Pteriomorphia</taxon>
        <taxon>Pectinida</taxon>
        <taxon>Pectinoidea</taxon>
        <taxon>Pectinidae</taxon>
        <taxon>Mizuhopecten</taxon>
    </lineage>
</organism>
<comment type="caution">
    <text evidence="2">The sequence shown here is derived from an EMBL/GenBank/DDBJ whole genome shotgun (WGS) entry which is preliminary data.</text>
</comment>
<dbReference type="OrthoDB" id="9971670at2759"/>